<sequence length="110" mass="12271">MQLTITPEAEQKLNELKINNNSLVLWYDTDGCGCGVNGLPTIQLVTEKQDYHQALAGNTTIPAFIDSRQAVFFANDMKLDVRNGVFRLSSPEGILNPFISTQQVLHHNKI</sequence>
<dbReference type="Gene3D" id="2.60.300.12">
    <property type="entry name" value="HesB-like domain"/>
    <property type="match status" value="1"/>
</dbReference>
<dbReference type="Pfam" id="PF01521">
    <property type="entry name" value="Fe-S_biosyn"/>
    <property type="match status" value="1"/>
</dbReference>
<dbReference type="SUPFAM" id="SSF89360">
    <property type="entry name" value="HesB-like domain"/>
    <property type="match status" value="1"/>
</dbReference>
<reference evidence="2" key="1">
    <citation type="submission" date="2021-03" db="EMBL/GenBank/DDBJ databases">
        <title>Genomic Encyclopedia of Type Strains, Phase IV (KMG-IV): sequencing the most valuable type-strain genomes for metagenomic binning, comparative biology and taxonomic classification.</title>
        <authorList>
            <person name="Goeker M."/>
        </authorList>
    </citation>
    <scope>NUCLEOTIDE SEQUENCE</scope>
    <source>
        <strain evidence="2">DSM 107338</strain>
    </source>
</reference>
<dbReference type="AlphaFoldDB" id="A0A9X0YVK7"/>
<keyword evidence="3" id="KW-1185">Reference proteome</keyword>
<evidence type="ECO:0000313" key="3">
    <source>
        <dbReference type="Proteomes" id="UP001138793"/>
    </source>
</evidence>
<name>A0A9X0YVK7_9BACI</name>
<dbReference type="Proteomes" id="UP001138793">
    <property type="component" value="Unassembled WGS sequence"/>
</dbReference>
<proteinExistence type="predicted"/>
<organism evidence="2 3">
    <name type="scientific">Oceanobacillus polygoni</name>
    <dbReference type="NCBI Taxonomy" id="1235259"/>
    <lineage>
        <taxon>Bacteria</taxon>
        <taxon>Bacillati</taxon>
        <taxon>Bacillota</taxon>
        <taxon>Bacilli</taxon>
        <taxon>Bacillales</taxon>
        <taxon>Bacillaceae</taxon>
        <taxon>Oceanobacillus</taxon>
    </lineage>
</organism>
<feature type="domain" description="Core" evidence="1">
    <location>
        <begin position="1"/>
        <end position="98"/>
    </location>
</feature>
<dbReference type="InterPro" id="IPR000361">
    <property type="entry name" value="ATAP_core_dom"/>
</dbReference>
<evidence type="ECO:0000313" key="2">
    <source>
        <dbReference type="EMBL" id="MBP2077791.1"/>
    </source>
</evidence>
<dbReference type="EMBL" id="JAGGMB010000005">
    <property type="protein sequence ID" value="MBP2077791.1"/>
    <property type="molecule type" value="Genomic_DNA"/>
</dbReference>
<dbReference type="RefSeq" id="WP_149476430.1">
    <property type="nucleotide sequence ID" value="NZ_PIJY01000045.1"/>
</dbReference>
<dbReference type="OrthoDB" id="2361087at2"/>
<protein>
    <submittedName>
        <fullName evidence="2">Uncharacterized protein YqkB</fullName>
    </submittedName>
</protein>
<evidence type="ECO:0000259" key="1">
    <source>
        <dbReference type="Pfam" id="PF01521"/>
    </source>
</evidence>
<comment type="caution">
    <text evidence="2">The sequence shown here is derived from an EMBL/GenBank/DDBJ whole genome shotgun (WGS) entry which is preliminary data.</text>
</comment>
<accession>A0A9X0YVK7</accession>
<gene>
    <name evidence="2" type="ORF">J2Z64_002046</name>
</gene>
<dbReference type="InterPro" id="IPR035903">
    <property type="entry name" value="HesB-like_dom_sf"/>
</dbReference>